<evidence type="ECO:0000256" key="3">
    <source>
        <dbReference type="PROSITE-ProRule" id="PRU00023"/>
    </source>
</evidence>
<dbReference type="InParanoid" id="D7FQH1"/>
<dbReference type="PANTHER" id="PTHR24198">
    <property type="entry name" value="ANKYRIN REPEAT AND PROTEIN KINASE DOMAIN-CONTAINING PROTEIN"/>
    <property type="match status" value="1"/>
</dbReference>
<proteinExistence type="predicted"/>
<dbReference type="EMBL" id="FN648377">
    <property type="protein sequence ID" value="CBJ30566.1"/>
    <property type="molecule type" value="Genomic_DNA"/>
</dbReference>
<dbReference type="InterPro" id="IPR036770">
    <property type="entry name" value="Ankyrin_rpt-contain_sf"/>
</dbReference>
<evidence type="ECO:0000313" key="6">
    <source>
        <dbReference type="Proteomes" id="UP000002630"/>
    </source>
</evidence>
<keyword evidence="6" id="KW-1185">Reference proteome</keyword>
<name>D7FQH1_ECTSI</name>
<evidence type="ECO:0000256" key="2">
    <source>
        <dbReference type="ARBA" id="ARBA00023043"/>
    </source>
</evidence>
<organism evidence="5 6">
    <name type="scientific">Ectocarpus siliculosus</name>
    <name type="common">Brown alga</name>
    <name type="synonym">Conferva siliculosa</name>
    <dbReference type="NCBI Taxonomy" id="2880"/>
    <lineage>
        <taxon>Eukaryota</taxon>
        <taxon>Sar</taxon>
        <taxon>Stramenopiles</taxon>
        <taxon>Ochrophyta</taxon>
        <taxon>PX clade</taxon>
        <taxon>Phaeophyceae</taxon>
        <taxon>Ectocarpales</taxon>
        <taxon>Ectocarpaceae</taxon>
        <taxon>Ectocarpus</taxon>
    </lineage>
</organism>
<dbReference type="EMBL" id="FN649746">
    <property type="protein sequence ID" value="CBJ30566.1"/>
    <property type="molecule type" value="Genomic_DNA"/>
</dbReference>
<dbReference type="SUPFAM" id="SSF48403">
    <property type="entry name" value="Ankyrin repeat"/>
    <property type="match status" value="1"/>
</dbReference>
<evidence type="ECO:0000256" key="4">
    <source>
        <dbReference type="SAM" id="MobiDB-lite"/>
    </source>
</evidence>
<sequence length="354" mass="37834">MPQMLRQSARTPTRDPICIPVHLCFAQHAEELSTRSASANGDSGNDSLIGCEDWLPLLPSRASRHDGDSGSGDHGVGDAQRGRGEGGDLSSSRRRGAAVVQALRAVLEEAHIRQVVRLAGMYLEGNMNEAEWYHRTGAILPTGVSMELLVKIGAAHPSDTFRRKQAKAAIQDYAEEERSTAEGGYWMDRGIKDALDLNARNRLTETPLILGAQNASIEVVAALLEEPDTDIVAVNEDGCTALVLAAMLDKTEVVKVLVAAYVARGQGVDHRTVNGFSALHWAVVRGNSDIAVDLVDAGAAINTGYVQGKATTPPPPISIRDPCGVAVDGLPWLTDCRHASCRAVMGIARLLLPR</sequence>
<protein>
    <submittedName>
        <fullName evidence="5">Ankyrin repeat protein</fullName>
    </submittedName>
</protein>
<feature type="repeat" description="ANK" evidence="3">
    <location>
        <begin position="274"/>
        <end position="302"/>
    </location>
</feature>
<reference evidence="5 6" key="1">
    <citation type="journal article" date="2010" name="Nature">
        <title>The Ectocarpus genome and the independent evolution of multicellularity in brown algae.</title>
        <authorList>
            <person name="Cock J.M."/>
            <person name="Sterck L."/>
            <person name="Rouze P."/>
            <person name="Scornet D."/>
            <person name="Allen A.E."/>
            <person name="Amoutzias G."/>
            <person name="Anthouard V."/>
            <person name="Artiguenave F."/>
            <person name="Aury J.M."/>
            <person name="Badger J.H."/>
            <person name="Beszteri B."/>
            <person name="Billiau K."/>
            <person name="Bonnet E."/>
            <person name="Bothwell J.H."/>
            <person name="Bowler C."/>
            <person name="Boyen C."/>
            <person name="Brownlee C."/>
            <person name="Carrano C.J."/>
            <person name="Charrier B."/>
            <person name="Cho G.Y."/>
            <person name="Coelho S.M."/>
            <person name="Collen J."/>
            <person name="Corre E."/>
            <person name="Da Silva C."/>
            <person name="Delage L."/>
            <person name="Delaroque N."/>
            <person name="Dittami S.M."/>
            <person name="Doulbeau S."/>
            <person name="Elias M."/>
            <person name="Farnham G."/>
            <person name="Gachon C.M."/>
            <person name="Gschloessl B."/>
            <person name="Heesch S."/>
            <person name="Jabbari K."/>
            <person name="Jubin C."/>
            <person name="Kawai H."/>
            <person name="Kimura K."/>
            <person name="Kloareg B."/>
            <person name="Kupper F.C."/>
            <person name="Lang D."/>
            <person name="Le Bail A."/>
            <person name="Leblanc C."/>
            <person name="Lerouge P."/>
            <person name="Lohr M."/>
            <person name="Lopez P.J."/>
            <person name="Martens C."/>
            <person name="Maumus F."/>
            <person name="Michel G."/>
            <person name="Miranda-Saavedra D."/>
            <person name="Morales J."/>
            <person name="Moreau H."/>
            <person name="Motomura T."/>
            <person name="Nagasato C."/>
            <person name="Napoli C.A."/>
            <person name="Nelson D.R."/>
            <person name="Nyvall-Collen P."/>
            <person name="Peters A.F."/>
            <person name="Pommier C."/>
            <person name="Potin P."/>
            <person name="Poulain J."/>
            <person name="Quesneville H."/>
            <person name="Read B."/>
            <person name="Rensing S.A."/>
            <person name="Ritter A."/>
            <person name="Rousvoal S."/>
            <person name="Samanta M."/>
            <person name="Samson G."/>
            <person name="Schroeder D.C."/>
            <person name="Segurens B."/>
            <person name="Strittmatter M."/>
            <person name="Tonon T."/>
            <person name="Tregear J.W."/>
            <person name="Valentin K."/>
            <person name="von Dassow P."/>
            <person name="Yamagishi T."/>
            <person name="Van de Peer Y."/>
            <person name="Wincker P."/>
        </authorList>
    </citation>
    <scope>NUCLEOTIDE SEQUENCE [LARGE SCALE GENOMIC DNA]</scope>
    <source>
        <strain evidence="6">Ec32 / CCAP1310/4</strain>
    </source>
</reference>
<dbReference type="Proteomes" id="UP000002630">
    <property type="component" value="Linkage Group LG21"/>
</dbReference>
<feature type="region of interest" description="Disordered" evidence="4">
    <location>
        <begin position="60"/>
        <end position="94"/>
    </location>
</feature>
<dbReference type="OrthoDB" id="10249694at2759"/>
<evidence type="ECO:0000256" key="1">
    <source>
        <dbReference type="ARBA" id="ARBA00022737"/>
    </source>
</evidence>
<dbReference type="STRING" id="2880.D7FQH1"/>
<dbReference type="PROSITE" id="PS50297">
    <property type="entry name" value="ANK_REP_REGION"/>
    <property type="match status" value="1"/>
</dbReference>
<dbReference type="Pfam" id="PF12796">
    <property type="entry name" value="Ank_2"/>
    <property type="match status" value="1"/>
</dbReference>
<dbReference type="Gene3D" id="1.25.40.20">
    <property type="entry name" value="Ankyrin repeat-containing domain"/>
    <property type="match status" value="1"/>
</dbReference>
<dbReference type="AlphaFoldDB" id="D7FQH1"/>
<evidence type="ECO:0000313" key="5">
    <source>
        <dbReference type="EMBL" id="CBJ30566.1"/>
    </source>
</evidence>
<keyword evidence="2 3" id="KW-0040">ANK repeat</keyword>
<dbReference type="PANTHER" id="PTHR24198:SF165">
    <property type="entry name" value="ANKYRIN REPEAT-CONTAINING PROTEIN-RELATED"/>
    <property type="match status" value="1"/>
</dbReference>
<dbReference type="SMART" id="SM00248">
    <property type="entry name" value="ANK"/>
    <property type="match status" value="3"/>
</dbReference>
<accession>D7FQH1</accession>
<gene>
    <name evidence="5" type="ORF">Esi_0200_0008</name>
</gene>
<keyword evidence="1" id="KW-0677">Repeat</keyword>
<dbReference type="PROSITE" id="PS50088">
    <property type="entry name" value="ANK_REPEAT"/>
    <property type="match status" value="1"/>
</dbReference>
<dbReference type="InterPro" id="IPR002110">
    <property type="entry name" value="Ankyrin_rpt"/>
</dbReference>